<sequence length="50" mass="5715">MTLIPSTVAERSHSANHPVQPFRSLVERNTTMVSLTGFLSKFRENRSNRN</sequence>
<dbReference type="Proteomes" id="UP000215086">
    <property type="component" value="Chromosome"/>
</dbReference>
<dbReference type="KEGG" id="ttf:THTE_0391"/>
<proteinExistence type="predicted"/>
<evidence type="ECO:0000313" key="2">
    <source>
        <dbReference type="Proteomes" id="UP000215086"/>
    </source>
</evidence>
<accession>A0A286RAM3</accession>
<keyword evidence="2" id="KW-1185">Reference proteome</keyword>
<dbReference type="AlphaFoldDB" id="A0A286RAM3"/>
<protein>
    <submittedName>
        <fullName evidence="1">Uncharacterized protein</fullName>
    </submittedName>
</protein>
<gene>
    <name evidence="1" type="ORF">THTE_0391</name>
</gene>
<evidence type="ECO:0000313" key="1">
    <source>
        <dbReference type="EMBL" id="ASV72993.1"/>
    </source>
</evidence>
<organism evidence="1 2">
    <name type="scientific">Thermogutta terrifontis</name>
    <dbReference type="NCBI Taxonomy" id="1331910"/>
    <lineage>
        <taxon>Bacteria</taxon>
        <taxon>Pseudomonadati</taxon>
        <taxon>Planctomycetota</taxon>
        <taxon>Planctomycetia</taxon>
        <taxon>Pirellulales</taxon>
        <taxon>Thermoguttaceae</taxon>
        <taxon>Thermogutta</taxon>
    </lineage>
</organism>
<reference evidence="1 2" key="1">
    <citation type="journal article" name="Front. Microbiol.">
        <title>Sugar Metabolism of the First Thermophilic Planctomycete Thermogutta terrifontis: Comparative Genomic and Transcriptomic Approaches.</title>
        <authorList>
            <person name="Elcheninov A.G."/>
            <person name="Menzel P."/>
            <person name="Gudbergsdottir S.R."/>
            <person name="Slesarev A.I."/>
            <person name="Kadnikov V.V."/>
            <person name="Krogh A."/>
            <person name="Bonch-Osmolovskaya E.A."/>
            <person name="Peng X."/>
            <person name="Kublanov I.V."/>
        </authorList>
    </citation>
    <scope>NUCLEOTIDE SEQUENCE [LARGE SCALE GENOMIC DNA]</scope>
    <source>
        <strain evidence="1 2">R1</strain>
    </source>
</reference>
<name>A0A286RAM3_9BACT</name>
<dbReference type="EMBL" id="CP018477">
    <property type="protein sequence ID" value="ASV72993.1"/>
    <property type="molecule type" value="Genomic_DNA"/>
</dbReference>